<accession>A0ABR1HXW2</accession>
<dbReference type="InterPro" id="IPR000073">
    <property type="entry name" value="AB_hydrolase_1"/>
</dbReference>
<dbReference type="SUPFAM" id="SSF53474">
    <property type="entry name" value="alpha/beta-Hydrolases"/>
    <property type="match status" value="1"/>
</dbReference>
<dbReference type="Pfam" id="PF12697">
    <property type="entry name" value="Abhydrolase_6"/>
    <property type="match status" value="1"/>
</dbReference>
<dbReference type="Gene3D" id="3.40.50.1820">
    <property type="entry name" value="alpha/beta hydrolase"/>
    <property type="match status" value="1"/>
</dbReference>
<reference evidence="2 3" key="1">
    <citation type="journal article" date="2025" name="Microbiol. Resour. Announc.">
        <title>Draft genome sequences for Neonectria magnoliae and Neonectria punicea, canker pathogens of Liriodendron tulipifera and Acer saccharum in West Virginia.</title>
        <authorList>
            <person name="Petronek H.M."/>
            <person name="Kasson M.T."/>
            <person name="Metheny A.M."/>
            <person name="Stauder C.M."/>
            <person name="Lovett B."/>
            <person name="Lynch S.C."/>
            <person name="Garnas J.R."/>
            <person name="Kasson L.R."/>
            <person name="Stajich J.E."/>
        </authorList>
    </citation>
    <scope>NUCLEOTIDE SEQUENCE [LARGE SCALE GENOMIC DNA]</scope>
    <source>
        <strain evidence="2 3">NRRL 64651</strain>
    </source>
</reference>
<dbReference type="PANTHER" id="PTHR37017">
    <property type="entry name" value="AB HYDROLASE-1 DOMAIN-CONTAINING PROTEIN-RELATED"/>
    <property type="match status" value="1"/>
</dbReference>
<dbReference type="PANTHER" id="PTHR37017:SF3">
    <property type="entry name" value="AB HYDROLASE-1 DOMAIN-CONTAINING PROTEIN"/>
    <property type="match status" value="1"/>
</dbReference>
<feature type="domain" description="AB hydrolase-1" evidence="1">
    <location>
        <begin position="7"/>
        <end position="241"/>
    </location>
</feature>
<organism evidence="2 3">
    <name type="scientific">Neonectria magnoliae</name>
    <dbReference type="NCBI Taxonomy" id="2732573"/>
    <lineage>
        <taxon>Eukaryota</taxon>
        <taxon>Fungi</taxon>
        <taxon>Dikarya</taxon>
        <taxon>Ascomycota</taxon>
        <taxon>Pezizomycotina</taxon>
        <taxon>Sordariomycetes</taxon>
        <taxon>Hypocreomycetidae</taxon>
        <taxon>Hypocreales</taxon>
        <taxon>Nectriaceae</taxon>
        <taxon>Neonectria</taxon>
    </lineage>
</organism>
<sequence length="252" mass="27327">MSSKPTLVFVPGAWHTPETWDKVTSAMEAHQFKCVSVTLPTTLGDPAANFSDDFKAVRDSILAETTQGRNVVVVVHSYGGAVGGSAIHGLAKPQQDDASGRVIGFFMIATGFIMANSTFLDAFNGKIPPIWESNPETGFTDISVDPRELFYHDLPEEEGNYWVGKLQKQSTRALNEGAEDAHEGWKEVPIWYLATVEDKALPVQAQRAYVQGAKDAGGDVTLREIASSHSPMLSKPDETVAVMLEAIAAFTQ</sequence>
<evidence type="ECO:0000313" key="3">
    <source>
        <dbReference type="Proteomes" id="UP001498421"/>
    </source>
</evidence>
<evidence type="ECO:0000313" key="2">
    <source>
        <dbReference type="EMBL" id="KAK7425886.1"/>
    </source>
</evidence>
<evidence type="ECO:0000259" key="1">
    <source>
        <dbReference type="Pfam" id="PF12697"/>
    </source>
</evidence>
<name>A0ABR1HXW2_9HYPO</name>
<dbReference type="InterPro" id="IPR052897">
    <property type="entry name" value="Sec-Metab_Biosynth_Hydrolase"/>
</dbReference>
<gene>
    <name evidence="2" type="ORF">QQZ08_007600</name>
</gene>
<proteinExistence type="predicted"/>
<protein>
    <recommendedName>
        <fullName evidence="1">AB hydrolase-1 domain-containing protein</fullName>
    </recommendedName>
</protein>
<dbReference type="Proteomes" id="UP001498421">
    <property type="component" value="Unassembled WGS sequence"/>
</dbReference>
<dbReference type="InterPro" id="IPR029058">
    <property type="entry name" value="AB_hydrolase_fold"/>
</dbReference>
<dbReference type="EMBL" id="JAZAVK010000074">
    <property type="protein sequence ID" value="KAK7425886.1"/>
    <property type="molecule type" value="Genomic_DNA"/>
</dbReference>
<keyword evidence="3" id="KW-1185">Reference proteome</keyword>
<comment type="caution">
    <text evidence="2">The sequence shown here is derived from an EMBL/GenBank/DDBJ whole genome shotgun (WGS) entry which is preliminary data.</text>
</comment>